<accession>A0A2P2JNJ7</accession>
<dbReference type="EMBL" id="GGEC01014571">
    <property type="protein sequence ID" value="MBW95054.1"/>
    <property type="molecule type" value="Transcribed_RNA"/>
</dbReference>
<name>A0A2P2JNJ7_RHIMU</name>
<protein>
    <submittedName>
        <fullName evidence="1">Uncharacterized protein</fullName>
    </submittedName>
</protein>
<dbReference type="AlphaFoldDB" id="A0A2P2JNJ7"/>
<proteinExistence type="predicted"/>
<reference evidence="1" key="1">
    <citation type="submission" date="2018-02" db="EMBL/GenBank/DDBJ databases">
        <title>Rhizophora mucronata_Transcriptome.</title>
        <authorList>
            <person name="Meera S.P."/>
            <person name="Sreeshan A."/>
            <person name="Augustine A."/>
        </authorList>
    </citation>
    <scope>NUCLEOTIDE SEQUENCE</scope>
    <source>
        <tissue evidence="1">Leaf</tissue>
    </source>
</reference>
<evidence type="ECO:0000313" key="1">
    <source>
        <dbReference type="EMBL" id="MBW95054.1"/>
    </source>
</evidence>
<organism evidence="1">
    <name type="scientific">Rhizophora mucronata</name>
    <name type="common">Asiatic mangrove</name>
    <dbReference type="NCBI Taxonomy" id="61149"/>
    <lineage>
        <taxon>Eukaryota</taxon>
        <taxon>Viridiplantae</taxon>
        <taxon>Streptophyta</taxon>
        <taxon>Embryophyta</taxon>
        <taxon>Tracheophyta</taxon>
        <taxon>Spermatophyta</taxon>
        <taxon>Magnoliopsida</taxon>
        <taxon>eudicotyledons</taxon>
        <taxon>Gunneridae</taxon>
        <taxon>Pentapetalae</taxon>
        <taxon>rosids</taxon>
        <taxon>fabids</taxon>
        <taxon>Malpighiales</taxon>
        <taxon>Rhizophoraceae</taxon>
        <taxon>Rhizophora</taxon>
    </lineage>
</organism>
<sequence length="33" mass="3955">MQSLSYIRIHIINIIRVFSTHNKWVTFTICCCL</sequence>